<dbReference type="AlphaFoldDB" id="A0A9D4MW49"/>
<feature type="compositionally biased region" description="Polar residues" evidence="1">
    <location>
        <begin position="81"/>
        <end position="93"/>
    </location>
</feature>
<accession>A0A9D4MW49</accession>
<dbReference type="Proteomes" id="UP000828390">
    <property type="component" value="Unassembled WGS sequence"/>
</dbReference>
<reference evidence="2" key="1">
    <citation type="journal article" date="2019" name="bioRxiv">
        <title>The Genome of the Zebra Mussel, Dreissena polymorpha: A Resource for Invasive Species Research.</title>
        <authorList>
            <person name="McCartney M.A."/>
            <person name="Auch B."/>
            <person name="Kono T."/>
            <person name="Mallez S."/>
            <person name="Zhang Y."/>
            <person name="Obille A."/>
            <person name="Becker A."/>
            <person name="Abrahante J.E."/>
            <person name="Garbe J."/>
            <person name="Badalamenti J.P."/>
            <person name="Herman A."/>
            <person name="Mangelson H."/>
            <person name="Liachko I."/>
            <person name="Sullivan S."/>
            <person name="Sone E.D."/>
            <person name="Koren S."/>
            <person name="Silverstein K.A.T."/>
            <person name="Beckman K.B."/>
            <person name="Gohl D.M."/>
        </authorList>
    </citation>
    <scope>NUCLEOTIDE SEQUENCE</scope>
    <source>
        <strain evidence="2">Duluth1</strain>
        <tissue evidence="2">Whole animal</tissue>
    </source>
</reference>
<reference evidence="2" key="2">
    <citation type="submission" date="2020-11" db="EMBL/GenBank/DDBJ databases">
        <authorList>
            <person name="McCartney M.A."/>
            <person name="Auch B."/>
            <person name="Kono T."/>
            <person name="Mallez S."/>
            <person name="Becker A."/>
            <person name="Gohl D.M."/>
            <person name="Silverstein K.A.T."/>
            <person name="Koren S."/>
            <person name="Bechman K.B."/>
            <person name="Herman A."/>
            <person name="Abrahante J.E."/>
            <person name="Garbe J."/>
        </authorList>
    </citation>
    <scope>NUCLEOTIDE SEQUENCE</scope>
    <source>
        <strain evidence="2">Duluth1</strain>
        <tissue evidence="2">Whole animal</tissue>
    </source>
</reference>
<gene>
    <name evidence="2" type="ORF">DPMN_006835</name>
</gene>
<feature type="compositionally biased region" description="Low complexity" evidence="1">
    <location>
        <begin position="101"/>
        <end position="139"/>
    </location>
</feature>
<feature type="region of interest" description="Disordered" evidence="1">
    <location>
        <begin position="81"/>
        <end position="139"/>
    </location>
</feature>
<sequence>MSAISALSAEAANYVEAIMTSQPVVNSVGADISFGKGTSRRRKRHLSLPELADSISPKKWCSGNNASGRILAQARRSLYGSTPVSKTHKVQSGSGVGTDDTPVTSAVSLTSASSTRSTSSVTSVNDTPVTSAASMTSSPSTTFSVASSASVNVTLASSVTYATSTSVSSMIATSAIGGGDQLGASVMEMLKNISGDLKSIHSRMNQFESSVNTQQKVLGDRIDQLETRLE</sequence>
<dbReference type="EMBL" id="JAIWYP010000001">
    <property type="protein sequence ID" value="KAH3882889.1"/>
    <property type="molecule type" value="Genomic_DNA"/>
</dbReference>
<protein>
    <submittedName>
        <fullName evidence="2">Uncharacterized protein</fullName>
    </submittedName>
</protein>
<organism evidence="2 3">
    <name type="scientific">Dreissena polymorpha</name>
    <name type="common">Zebra mussel</name>
    <name type="synonym">Mytilus polymorpha</name>
    <dbReference type="NCBI Taxonomy" id="45954"/>
    <lineage>
        <taxon>Eukaryota</taxon>
        <taxon>Metazoa</taxon>
        <taxon>Spiralia</taxon>
        <taxon>Lophotrochozoa</taxon>
        <taxon>Mollusca</taxon>
        <taxon>Bivalvia</taxon>
        <taxon>Autobranchia</taxon>
        <taxon>Heteroconchia</taxon>
        <taxon>Euheterodonta</taxon>
        <taxon>Imparidentia</taxon>
        <taxon>Neoheterodontei</taxon>
        <taxon>Myida</taxon>
        <taxon>Dreissenoidea</taxon>
        <taxon>Dreissenidae</taxon>
        <taxon>Dreissena</taxon>
    </lineage>
</organism>
<evidence type="ECO:0000313" key="2">
    <source>
        <dbReference type="EMBL" id="KAH3882889.1"/>
    </source>
</evidence>
<evidence type="ECO:0000313" key="3">
    <source>
        <dbReference type="Proteomes" id="UP000828390"/>
    </source>
</evidence>
<name>A0A9D4MW49_DREPO</name>
<evidence type="ECO:0000256" key="1">
    <source>
        <dbReference type="SAM" id="MobiDB-lite"/>
    </source>
</evidence>
<comment type="caution">
    <text evidence="2">The sequence shown here is derived from an EMBL/GenBank/DDBJ whole genome shotgun (WGS) entry which is preliminary data.</text>
</comment>
<keyword evidence="3" id="KW-1185">Reference proteome</keyword>
<proteinExistence type="predicted"/>